<dbReference type="GO" id="GO:0003824">
    <property type="term" value="F:catalytic activity"/>
    <property type="evidence" value="ECO:0007669"/>
    <property type="project" value="UniProtKB-ARBA"/>
</dbReference>
<dbReference type="InterPro" id="IPR010069">
    <property type="entry name" value="CdiA_FHA1_rpt"/>
</dbReference>
<dbReference type="InterPro" id="IPR025157">
    <property type="entry name" value="Hemagglutinin_rpt"/>
</dbReference>
<dbReference type="InterPro" id="IPR012334">
    <property type="entry name" value="Pectin_lyas_fold"/>
</dbReference>
<dbReference type="Gene3D" id="2.160.20.10">
    <property type="entry name" value="Single-stranded right-handed beta-helix, Pectin lyase-like"/>
    <property type="match status" value="1"/>
</dbReference>
<dbReference type="STRING" id="28094.SAMN06295900_1152"/>
<dbReference type="InterPro" id="IPR032721">
    <property type="entry name" value="Toxin-deaminase"/>
</dbReference>
<keyword evidence="3" id="KW-1185">Reference proteome</keyword>
<proteinExistence type="predicted"/>
<dbReference type="NCBIfam" id="TIGR01901">
    <property type="entry name" value="adhes_NPXG"/>
    <property type="match status" value="1"/>
</dbReference>
<dbReference type="Pfam" id="PF13018">
    <property type="entry name" value="ESPR"/>
    <property type="match status" value="1"/>
</dbReference>
<evidence type="ECO:0000313" key="3">
    <source>
        <dbReference type="Proteomes" id="UP000192911"/>
    </source>
</evidence>
<dbReference type="InterPro" id="IPR008638">
    <property type="entry name" value="FhaB/CdiA-like_TPS"/>
</dbReference>
<dbReference type="InterPro" id="IPR008619">
    <property type="entry name" value="Filamentous_hemagglutn_rpt"/>
</dbReference>
<dbReference type="Pfam" id="PF14424">
    <property type="entry name" value="Toxin-deaminase"/>
    <property type="match status" value="1"/>
</dbReference>
<dbReference type="InterPro" id="IPR024973">
    <property type="entry name" value="ESPR"/>
</dbReference>
<dbReference type="InterPro" id="IPR011050">
    <property type="entry name" value="Pectin_lyase_fold/virulence"/>
</dbReference>
<dbReference type="SMART" id="SM00912">
    <property type="entry name" value="Haemagg_act"/>
    <property type="match status" value="1"/>
</dbReference>
<dbReference type="OrthoDB" id="5666689at2"/>
<sequence length="3268" mass="321471">MNRFLYRIIFNAARGLFMAVEETAIGGGRGSSPGTRSVSPQATDGRVSQSIDLLEMRRVAFAALCLLGMQPVLVEAQVVAAPSAPAANKPAVGVTANGVPLVQITTPNAAGVSNNSYSQYNVGTQGLILNNSPGNVQTQQGGYVGGNPYLSNGSARIIVNQVVGGSPSQLLGYTEVAGAQAQVVIANPAGIYCNGCGFINTSRGVLTTGTPVFGGSGSLDAFRVTGGQIQIGSAGLNGSNVDQVDLIARSVQVNGKLWAGRELNVVAGANDVRYDGLAAQALAPDANQPDVAIDVAQLGGMYAGKITLVGTEKGVGVNSAGTIEAQAGNVSLSSQGKVTLSGSTSASGNVDIHAAADVSNAGSVYAGQSATVAADGHVSNTGTTAAAGNTTVTGASIDSSGALGAGIDASGRVTGSGSLALTGAGTVAATGTNLAGGNASVSGGSIEMAGARTRAGGNVSLNASGTNGSVGNIDQNNALLSAGGNVALTATGQVTNDGGQLSGAQLDVTASALSNRAGKLTQTGTGTGTTSVAVTGALDNTGGTLATNAQNTRIRSGSLTNDGGEITAAGTGALSIDTGVLANRGGTIGANGTATVNATSVDNTAGSLSSMQKMKLAASGDVENARGTLVSGGGLDAAAANVRNSGGRIVSLNGDGLSVTATGQITNAAGTTAQGEQGGVIGGNGGVDLRAASLTNSGTLTAAQQLGATVGGTLDNSNGAISAGTLNASANAFKNAAGTVSAGMASMNIAQLDNSHGKIRADQLALNATNLTNEGGSLTQLGAGPMAVNVSNAIDNANGGVIQTNSTDLTLAPATLDNDGGTVTHTGTGALTIDAGNGAGLVSNAGGKIVSNGATTVESGTLDNVGGTIGGRGGLTANAAQSLDNSNGSLISNADLGVTTGGAFVNAAGTVSSGNDTSITAGTITNSGNILAARTLSVTTNGALDNSGGTLNAAALAAQAASLRNSGGTISADTVGLTISQLDNSSGHITANALTLTANTLTNQHGVVTQLGTGAMTLGVSGTVDNSNGGVIQTNSADLSITPAAFDNNGGTITHAGTGTLTIAPGGGGSAVTNVGGRIVSNGEVALTTSSLDDTGGTISAQGALSVSATNALNNTSGTLRSGGALSATTNGTLTNAGGKINAGAAGNGNASTLNVTAAAIDNASGLISNAGTGATAVHGTSSISNSNALGVTGMGAITGNGNVTLTTVALSNTQGGQLSGANLQLNASSLNNNGGLIGNAANAAGDVGISTTGAVYNAGGQINAARNLAVTATTLAGGGAYSAVGDLALNLQGDFANSPGYSFSAGHNLSFTLPGTFTNGGTLLGINDLTINAGSIGNSGTMMAGGLLSTRSNTLVNTGTIVGGSVSLAASQSLSNLGTSALIGATDSTGKLELLSADIENRDDNTATDAPAMTAIYGLGRVVLAGGKDASGNYTKAGLVHNQSGLIQSGGDMTIAANQVTNTRRVVSTSGFTSAVDPSLLASLGISLSGCTAIHMEACSGQVVGWVSVANADPSLIGGVFIDPPHGGQWNSGYQRTTYTGVAMANTVTTISPQAQIVAGGNLDASSVDTFQNYWSRVAAVGNIGLPALLDQNSWRGQSAPQVQVTYSGQYHYRNYDGSIADWTYSFCASGCNAPADIRTYALPAYESSFAGGGTLSGTGVTINNTAGNASVTPLGLLPGQSVGGASAGSVSGSVAGGPRRSIGAQSVNGGTALSTGVAGANDPIIAGATAVTVLSNITVPQGGLFKQDTAPGATYLIETNPAFTNLHQWMSSDYYFEQLGMDPGKIQKRLGDGFYEQQLVQSQIMALTGKAVLTNYASTQTEFQALMASGAQLSKSLGLAPGMGLSAEQVSQLTSNVVIMQTQVVDGQSVLVPVVYLAKASQQNMSGGPVIAATDIDLKDTRSFTNSGTVVASNSLTLTGQSIDNQNGTLQSGGLMTLATVGNVDLTSATVKAGSLALQAGGDLILDTAVKTTNQVNDNGATRINSTLGPLASISVEGDAAIITGGDFQQNAGSLTVGGNLGMNIGGDWTLGAVQTGEKKVVERANGVSNTDINQATGSSVKIGGISQIGVGGDLTAKGAQIELSGGGAIAANGNVTLGTASATSTVNSNSSGSDHHGSYTETLHTSDQALTGTMLKGGDTITIAAGRDLTISGSAVNLDKGNANLLAAGDVNIGAATETHELNSHETHSHSNVVSGAAIASGIDQATTYSQSSTVSADGVNVVSNHDINVTGSNIVGTNDVALRATRDVNITTSQDTTQSSSYYEKKETGLLTNGGLSVTVGSRSMAQQDENSSVTNHGSVIGSSQGSLTIQAGKDATITGSTVVAGENVGIAAQNVTVNAAYDTYKDAQSQQFSQSGLSVGLGGGLVGLGQSMASAINQGQHSGDSRLAAVQAVAAAEQAYKNRGGIKDAANALSNGNVSEAAKGVQVQISIGSSHSSSNATTSITNAKGSSIIGNGNVSITATGTSDATGNVVAGTGNIAMTGASVLGKNVTLDAHNAITLQSAESTEQNSSSNSSSGWSAGVAIGVGKNTGISVFANASNAHGQGNGDGITQTNTTLAAGNTLTMTSGGDTMLSGARVSGDKVKVDVGGALTMTSRQDTSNYSSNQHNTGVSGSFTFGYGGGAEASIGHTSVDADYASVNQQTGIVAGKEGFDVNVAGHTQLNGAEIASAAPADSNTLTTGSLGFTDIQNKMSYSGKTEGFSTSGGPSFAQTSDSASGVTRAAVSPATIVVKADEKNGTDSTAGLSRDTANANQTVQNTFNLQKVQNDMAFAQAFGKVATFAVAEAATQLANSSPEMKALFGEGGAGRDVLHAAVAAIGAALSGGNIGGAIAGSLAGDMLQSLAQPIIDQTVSQLPLSAQSAARNALNEIVATAGGAAAGALVGGGSSGALAGAGAAIDNELYNRQLHQSESDKLKKLQDGKSAEEQHKLAAAECALVHCGDGVPDNDPNKAALTRLQNEGQSYTYEQGLLRNAGAFDGYGKADRINDWYDRNQILYRTVGAVQGVTGVASAVAALGAGCSTIIACGLATTAATGALDYSKAGFTQMVSGSPTSTYGEQVLQGLGMSPYAASLTYAGLNLGAAAGTVAANNAAAQAAARGVPQSAEAMQAEIQSGLTQQVADLRATLTGSAKTSGNVGVAQINIPGVQPTMAASSQIANPTDAQKALGFVGQVPEIFRSSSVWTGGNDPVLLNRSVDSEAKILNNVAAQLGDNTSVSGTINLLTERAPCASCSNVIQQFQSKYPNITINVMDNGGVIKPTKW</sequence>
<dbReference type="Proteomes" id="UP000192911">
    <property type="component" value="Unassembled WGS sequence"/>
</dbReference>
<dbReference type="SUPFAM" id="SSF51126">
    <property type="entry name" value="Pectin lyase-like"/>
    <property type="match status" value="1"/>
</dbReference>
<accession>A0A1X7GBR6</accession>
<dbReference type="Pfam" id="PF05860">
    <property type="entry name" value="TPS"/>
    <property type="match status" value="1"/>
</dbReference>
<evidence type="ECO:0000313" key="2">
    <source>
        <dbReference type="EMBL" id="SMF67371.1"/>
    </source>
</evidence>
<feature type="domain" description="Filamentous haemagglutinin FhaB/tRNA nuclease CdiA-like TPS" evidence="1">
    <location>
        <begin position="96"/>
        <end position="216"/>
    </location>
</feature>
<organism evidence="2 3">
    <name type="scientific">Trinickia caryophylli</name>
    <name type="common">Paraburkholderia caryophylli</name>
    <dbReference type="NCBI Taxonomy" id="28094"/>
    <lineage>
        <taxon>Bacteria</taxon>
        <taxon>Pseudomonadati</taxon>
        <taxon>Pseudomonadota</taxon>
        <taxon>Betaproteobacteria</taxon>
        <taxon>Burkholderiales</taxon>
        <taxon>Burkholderiaceae</taxon>
        <taxon>Trinickia</taxon>
    </lineage>
</organism>
<gene>
    <name evidence="2" type="ORF">SAMN06295900_1152</name>
</gene>
<reference evidence="3" key="1">
    <citation type="submission" date="2017-04" db="EMBL/GenBank/DDBJ databases">
        <authorList>
            <person name="Varghese N."/>
            <person name="Submissions S."/>
        </authorList>
    </citation>
    <scope>NUCLEOTIDE SEQUENCE [LARGE SCALE GENOMIC DNA]</scope>
    <source>
        <strain evidence="3">Ballard 720</strain>
    </source>
</reference>
<protein>
    <submittedName>
        <fullName evidence="2">Filamentous hemagglutinin</fullName>
    </submittedName>
</protein>
<dbReference type="EMBL" id="FXAH01000015">
    <property type="protein sequence ID" value="SMF67371.1"/>
    <property type="molecule type" value="Genomic_DNA"/>
</dbReference>
<dbReference type="Pfam" id="PF05594">
    <property type="entry name" value="Fil_haemagg"/>
    <property type="match status" value="10"/>
</dbReference>
<evidence type="ECO:0000259" key="1">
    <source>
        <dbReference type="SMART" id="SM00912"/>
    </source>
</evidence>
<dbReference type="NCBIfam" id="TIGR01731">
    <property type="entry name" value="fil_hemag_20aa"/>
    <property type="match status" value="25"/>
</dbReference>
<dbReference type="GeneID" id="95552687"/>
<dbReference type="Pfam" id="PF13332">
    <property type="entry name" value="Fil_haemagg_2"/>
    <property type="match status" value="2"/>
</dbReference>
<dbReference type="RefSeq" id="WP_085229612.1">
    <property type="nucleotide sequence ID" value="NZ_BSQD01000008.1"/>
</dbReference>
<name>A0A1X7GBR6_TRICW</name>